<keyword evidence="2" id="KW-1185">Reference proteome</keyword>
<gene>
    <name evidence="1" type="primary">PCL5_3</name>
    <name evidence="1" type="ORF">K7432_003204</name>
</gene>
<dbReference type="Proteomes" id="UP001479436">
    <property type="component" value="Unassembled WGS sequence"/>
</dbReference>
<reference evidence="1 2" key="1">
    <citation type="submission" date="2023-04" db="EMBL/GenBank/DDBJ databases">
        <title>Genome of Basidiobolus ranarum AG-B5.</title>
        <authorList>
            <person name="Stajich J.E."/>
            <person name="Carter-House D."/>
            <person name="Gryganskyi A."/>
        </authorList>
    </citation>
    <scope>NUCLEOTIDE SEQUENCE [LARGE SCALE GENOMIC DNA]</scope>
    <source>
        <strain evidence="1 2">AG-B5</strain>
    </source>
</reference>
<protein>
    <submittedName>
        <fullName evidence="1">PHO85 cyclin-5</fullName>
    </submittedName>
</protein>
<organism evidence="1 2">
    <name type="scientific">Basidiobolus ranarum</name>
    <dbReference type="NCBI Taxonomy" id="34480"/>
    <lineage>
        <taxon>Eukaryota</taxon>
        <taxon>Fungi</taxon>
        <taxon>Fungi incertae sedis</taxon>
        <taxon>Zoopagomycota</taxon>
        <taxon>Entomophthoromycotina</taxon>
        <taxon>Basidiobolomycetes</taxon>
        <taxon>Basidiobolales</taxon>
        <taxon>Basidiobolaceae</taxon>
        <taxon>Basidiobolus</taxon>
    </lineage>
</organism>
<name>A0ABR2X089_9FUNG</name>
<dbReference type="Gene3D" id="1.10.472.10">
    <property type="entry name" value="Cyclin-like"/>
    <property type="match status" value="1"/>
</dbReference>
<evidence type="ECO:0000313" key="1">
    <source>
        <dbReference type="EMBL" id="KAK9767174.1"/>
    </source>
</evidence>
<dbReference type="PANTHER" id="PTHR15615:SF36">
    <property type="entry name" value="PHO85 CYCLIN-5"/>
    <property type="match status" value="1"/>
</dbReference>
<dbReference type="EMBL" id="JASJQH010000095">
    <property type="protein sequence ID" value="KAK9767174.1"/>
    <property type="molecule type" value="Genomic_DNA"/>
</dbReference>
<dbReference type="CDD" id="cd20557">
    <property type="entry name" value="CYCLIN_ScPCL1-like"/>
    <property type="match status" value="1"/>
</dbReference>
<comment type="caution">
    <text evidence="1">The sequence shown here is derived from an EMBL/GenBank/DDBJ whole genome shotgun (WGS) entry which is preliminary data.</text>
</comment>
<accession>A0ABR2X089</accession>
<dbReference type="InterPro" id="IPR013922">
    <property type="entry name" value="Cyclin_PHO80-like"/>
</dbReference>
<dbReference type="PANTHER" id="PTHR15615">
    <property type="match status" value="1"/>
</dbReference>
<proteinExistence type="predicted"/>
<evidence type="ECO:0000313" key="2">
    <source>
        <dbReference type="Proteomes" id="UP001479436"/>
    </source>
</evidence>
<sequence length="333" mass="38443">MPDLSKISSNYGDFVECLVDAVEYTIESIWYAEASLSRTKRLLLRAFIRETIKSSRVYYSTVMISLLYLYRLKRVFSLDLSIINSLVLDSHRLPKLLHDTDYFSKDFSKPLFDKDGSADYATLSCNSEARYHSARSSFIGAIIAASKFHQERSPTNYEWARFSKMSVREVGLTEIAFLQCLKYQLFVPVQEYELWSEQLMREVRTHKVNSSPPAREKFNGYSKLSANRNLSSACLSSSLPLRSPYPSQSSSPVLSEKRLSRRFRQPLKGAHLLYSYNRSSKDVLETSSDYGTPLPRDYDPKILYTSRTPECYSRSFRSSPFHSHPTYDFSTSY</sequence>